<evidence type="ECO:0008006" key="4">
    <source>
        <dbReference type="Google" id="ProtNLM"/>
    </source>
</evidence>
<sequence length="263" mass="29962">MRNRKTNLKTIWQRAKIRPILLLSAFQGITFSLLLFLPLTLMMNSFKSSFPYVENVEKIESSGTNESAVLTEIEPIENVTINGNNPTILTYKFDLNGQIIHSRFSVFDPIKIKNLKIGDVIPIKQLNGNSIVLGFEQYSFSMDFMKYIAGAAMLVGLVFFCLLFLRIKKEIDLYKMGKLKEGKIISINQNKGFTFSKFGSSMDVYYEYDVNGTKEIGKSRTNNFALTNNKTIGDTVRILVSEDGKNSCLYPELIAKMNHWKEN</sequence>
<evidence type="ECO:0000256" key="1">
    <source>
        <dbReference type="SAM" id="Phobius"/>
    </source>
</evidence>
<evidence type="ECO:0000313" key="2">
    <source>
        <dbReference type="EMBL" id="MFD2561486.1"/>
    </source>
</evidence>
<comment type="caution">
    <text evidence="2">The sequence shown here is derived from an EMBL/GenBank/DDBJ whole genome shotgun (WGS) entry which is preliminary data.</text>
</comment>
<protein>
    <recommendedName>
        <fullName evidence="4">DUF3592 domain-containing protein</fullName>
    </recommendedName>
</protein>
<gene>
    <name evidence="2" type="ORF">ACFSR1_02315</name>
</gene>
<keyword evidence="3" id="KW-1185">Reference proteome</keyword>
<dbReference type="RefSeq" id="WP_378289227.1">
    <property type="nucleotide sequence ID" value="NZ_JBHULE010000002.1"/>
</dbReference>
<dbReference type="Proteomes" id="UP001597319">
    <property type="component" value="Unassembled WGS sequence"/>
</dbReference>
<reference evidence="3" key="1">
    <citation type="journal article" date="2019" name="Int. J. Syst. Evol. Microbiol.">
        <title>The Global Catalogue of Microorganisms (GCM) 10K type strain sequencing project: providing services to taxonomists for standard genome sequencing and annotation.</title>
        <authorList>
            <consortium name="The Broad Institute Genomics Platform"/>
            <consortium name="The Broad Institute Genome Sequencing Center for Infectious Disease"/>
            <person name="Wu L."/>
            <person name="Ma J."/>
        </authorList>
    </citation>
    <scope>NUCLEOTIDE SEQUENCE [LARGE SCALE GENOMIC DNA]</scope>
    <source>
        <strain evidence="3">KCTC 52274</strain>
    </source>
</reference>
<dbReference type="EMBL" id="JBHULE010000002">
    <property type="protein sequence ID" value="MFD2561486.1"/>
    <property type="molecule type" value="Genomic_DNA"/>
</dbReference>
<evidence type="ECO:0000313" key="3">
    <source>
        <dbReference type="Proteomes" id="UP001597319"/>
    </source>
</evidence>
<keyword evidence="1" id="KW-0472">Membrane</keyword>
<feature type="transmembrane region" description="Helical" evidence="1">
    <location>
        <begin position="20"/>
        <end position="41"/>
    </location>
</feature>
<keyword evidence="1" id="KW-1133">Transmembrane helix</keyword>
<name>A0ABW5LCH4_9FLAO</name>
<feature type="transmembrane region" description="Helical" evidence="1">
    <location>
        <begin position="144"/>
        <end position="165"/>
    </location>
</feature>
<organism evidence="2 3">
    <name type="scientific">Aquimarina rubra</name>
    <dbReference type="NCBI Taxonomy" id="1920033"/>
    <lineage>
        <taxon>Bacteria</taxon>
        <taxon>Pseudomonadati</taxon>
        <taxon>Bacteroidota</taxon>
        <taxon>Flavobacteriia</taxon>
        <taxon>Flavobacteriales</taxon>
        <taxon>Flavobacteriaceae</taxon>
        <taxon>Aquimarina</taxon>
    </lineage>
</organism>
<keyword evidence="1" id="KW-0812">Transmembrane</keyword>
<accession>A0ABW5LCH4</accession>
<proteinExistence type="predicted"/>